<organism evidence="1 2">
    <name type="scientific">Streptomyces laculatispora</name>
    <dbReference type="NCBI Taxonomy" id="887464"/>
    <lineage>
        <taxon>Bacteria</taxon>
        <taxon>Bacillati</taxon>
        <taxon>Actinomycetota</taxon>
        <taxon>Actinomycetes</taxon>
        <taxon>Kitasatosporales</taxon>
        <taxon>Streptomycetaceae</taxon>
        <taxon>Streptomyces</taxon>
    </lineage>
</organism>
<gene>
    <name evidence="1" type="ORF">P8A22_30940</name>
</gene>
<proteinExistence type="predicted"/>
<protein>
    <recommendedName>
        <fullName evidence="3">DUF4145 domain-containing protein</fullName>
    </recommendedName>
</protein>
<sequence length="272" mass="31009">MENFDDSTLDELAAMVCGDEPGMKRRRGWELALFLRRAGWEDVPDHDGSPRQRWVLDLLRERKEDDTGDIERVVLRLADRREYQQQPSEYEPVFERLQEVLALEGRRIDYRNGQPFLVEYDPDEPPRLQRVELKVAIADIVSDPDLARAVQLRLDEAHICQEHGAYTSAVIMLGSLLEGVLVHAAEARSANVPLPKPLRATGLQDLVQHAHTNGWIDQDAKMASELLRTYRNLVHPLAEKRAKHSADFDTADLCWSTVNAVLNDLAASNQRF</sequence>
<accession>A0ABY9IBA8</accession>
<dbReference type="RefSeq" id="WP_306091356.1">
    <property type="nucleotide sequence ID" value="NZ_CP120992.1"/>
</dbReference>
<evidence type="ECO:0000313" key="1">
    <source>
        <dbReference type="EMBL" id="WLQ43944.1"/>
    </source>
</evidence>
<dbReference type="Proteomes" id="UP001229952">
    <property type="component" value="Chromosome"/>
</dbReference>
<reference evidence="1 2" key="1">
    <citation type="submission" date="2023-03" db="EMBL/GenBank/DDBJ databases">
        <title>Isolation and description of six Streptomyces strains from soil environments, able to metabolize different microbial glucans.</title>
        <authorList>
            <person name="Widen T."/>
            <person name="Larsbrink J."/>
        </authorList>
    </citation>
    <scope>NUCLEOTIDE SEQUENCE [LARGE SCALE GENOMIC DNA]</scope>
    <source>
        <strain evidence="1 2">Mut2</strain>
    </source>
</reference>
<evidence type="ECO:0008006" key="3">
    <source>
        <dbReference type="Google" id="ProtNLM"/>
    </source>
</evidence>
<name>A0ABY9IBA8_9ACTN</name>
<dbReference type="EMBL" id="CP120992">
    <property type="protein sequence ID" value="WLQ43944.1"/>
    <property type="molecule type" value="Genomic_DNA"/>
</dbReference>
<keyword evidence="2" id="KW-1185">Reference proteome</keyword>
<evidence type="ECO:0000313" key="2">
    <source>
        <dbReference type="Proteomes" id="UP001229952"/>
    </source>
</evidence>